<proteinExistence type="predicted"/>
<evidence type="ECO:0000313" key="3">
    <source>
        <dbReference type="Proteomes" id="UP001597280"/>
    </source>
</evidence>
<feature type="domain" description="UspA" evidence="1">
    <location>
        <begin position="2"/>
        <end position="128"/>
    </location>
</feature>
<evidence type="ECO:0000313" key="2">
    <source>
        <dbReference type="EMBL" id="MFD1835648.1"/>
    </source>
</evidence>
<dbReference type="Pfam" id="PF00582">
    <property type="entry name" value="Usp"/>
    <property type="match status" value="1"/>
</dbReference>
<sequence length="138" mass="14323">MTIVVGFTPSGQGMAALAAAVREARRSRDALVIASHTYHHSEHGPAVAGEEETRSALAEVGGEDVDWSLRRSGDQEDVGEFLLSAAAESSARLLVIGLRRKSPIGKLNLGAAARRVVLGADIPVLAVKDETPSGALAS</sequence>
<dbReference type="Proteomes" id="UP001597280">
    <property type="component" value="Unassembled WGS sequence"/>
</dbReference>
<gene>
    <name evidence="2" type="ORF">ACFSDA_11275</name>
</gene>
<comment type="caution">
    <text evidence="2">The sequence shown here is derived from an EMBL/GenBank/DDBJ whole genome shotgun (WGS) entry which is preliminary data.</text>
</comment>
<organism evidence="2 3">
    <name type="scientific">Brachybacterium rhamnosum</name>
    <dbReference type="NCBI Taxonomy" id="173361"/>
    <lineage>
        <taxon>Bacteria</taxon>
        <taxon>Bacillati</taxon>
        <taxon>Actinomycetota</taxon>
        <taxon>Actinomycetes</taxon>
        <taxon>Micrococcales</taxon>
        <taxon>Dermabacteraceae</taxon>
        <taxon>Brachybacterium</taxon>
    </lineage>
</organism>
<reference evidence="3" key="1">
    <citation type="journal article" date="2019" name="Int. J. Syst. Evol. Microbiol.">
        <title>The Global Catalogue of Microorganisms (GCM) 10K type strain sequencing project: providing services to taxonomists for standard genome sequencing and annotation.</title>
        <authorList>
            <consortium name="The Broad Institute Genomics Platform"/>
            <consortium name="The Broad Institute Genome Sequencing Center for Infectious Disease"/>
            <person name="Wu L."/>
            <person name="Ma J."/>
        </authorList>
    </citation>
    <scope>NUCLEOTIDE SEQUENCE [LARGE SCALE GENOMIC DNA]</scope>
    <source>
        <strain evidence="3">JCM 11650</strain>
    </source>
</reference>
<protein>
    <submittedName>
        <fullName evidence="2">Universal stress protein</fullName>
    </submittedName>
</protein>
<dbReference type="SUPFAM" id="SSF52402">
    <property type="entry name" value="Adenine nucleotide alpha hydrolases-like"/>
    <property type="match status" value="1"/>
</dbReference>
<name>A0ABW4PXU1_9MICO</name>
<dbReference type="Gene3D" id="3.40.50.620">
    <property type="entry name" value="HUPs"/>
    <property type="match status" value="1"/>
</dbReference>
<dbReference type="InterPro" id="IPR014729">
    <property type="entry name" value="Rossmann-like_a/b/a_fold"/>
</dbReference>
<dbReference type="InterPro" id="IPR006016">
    <property type="entry name" value="UspA"/>
</dbReference>
<keyword evidence="3" id="KW-1185">Reference proteome</keyword>
<dbReference type="RefSeq" id="WP_137770929.1">
    <property type="nucleotide sequence ID" value="NZ_BAAAIS010000003.1"/>
</dbReference>
<accession>A0ABW4PXU1</accession>
<evidence type="ECO:0000259" key="1">
    <source>
        <dbReference type="Pfam" id="PF00582"/>
    </source>
</evidence>
<dbReference type="EMBL" id="JBHUFL010000003">
    <property type="protein sequence ID" value="MFD1835648.1"/>
    <property type="molecule type" value="Genomic_DNA"/>
</dbReference>